<gene>
    <name evidence="1" type="ORF">SAMN05216215_108740</name>
</gene>
<protein>
    <submittedName>
        <fullName evidence="1">Uncharacterized protein</fullName>
    </submittedName>
</protein>
<proteinExistence type="predicted"/>
<reference evidence="2" key="1">
    <citation type="submission" date="2016-10" db="EMBL/GenBank/DDBJ databases">
        <authorList>
            <person name="Varghese N."/>
            <person name="Submissions S."/>
        </authorList>
    </citation>
    <scope>NUCLEOTIDE SEQUENCE [LARGE SCALE GENOMIC DNA]</scope>
    <source>
        <strain evidence="2">CGMCC 4.3530</strain>
    </source>
</reference>
<evidence type="ECO:0000313" key="1">
    <source>
        <dbReference type="EMBL" id="SDZ51552.1"/>
    </source>
</evidence>
<organism evidence="1 2">
    <name type="scientific">Saccharopolyspora shandongensis</name>
    <dbReference type="NCBI Taxonomy" id="418495"/>
    <lineage>
        <taxon>Bacteria</taxon>
        <taxon>Bacillati</taxon>
        <taxon>Actinomycetota</taxon>
        <taxon>Actinomycetes</taxon>
        <taxon>Pseudonocardiales</taxon>
        <taxon>Pseudonocardiaceae</taxon>
        <taxon>Saccharopolyspora</taxon>
    </lineage>
</organism>
<dbReference type="EMBL" id="FNOK01000087">
    <property type="protein sequence ID" value="SDZ51552.1"/>
    <property type="molecule type" value="Genomic_DNA"/>
</dbReference>
<dbReference type="Proteomes" id="UP000199529">
    <property type="component" value="Unassembled WGS sequence"/>
</dbReference>
<evidence type="ECO:0000313" key="2">
    <source>
        <dbReference type="Proteomes" id="UP000199529"/>
    </source>
</evidence>
<keyword evidence="2" id="KW-1185">Reference proteome</keyword>
<feature type="non-terminal residue" evidence="1">
    <location>
        <position position="1"/>
    </location>
</feature>
<dbReference type="AlphaFoldDB" id="A0A1H3TMN5"/>
<accession>A0A1H3TMN5</accession>
<name>A0A1H3TMN5_9PSEU</name>
<sequence length="39" mass="4476">LGWTDPQIAAHCRMTTYTTARIRDRLRLAPNHPRKEAAS</sequence>